<name>A0A2T0KHH9_9ACTN</name>
<accession>A0A2T0KHH9</accession>
<keyword evidence="1" id="KW-0812">Transmembrane</keyword>
<evidence type="ECO:0000313" key="3">
    <source>
        <dbReference type="Proteomes" id="UP000239415"/>
    </source>
</evidence>
<evidence type="ECO:0000313" key="2">
    <source>
        <dbReference type="EMBL" id="PRX22886.1"/>
    </source>
</evidence>
<keyword evidence="3" id="KW-1185">Reference proteome</keyword>
<keyword evidence="1" id="KW-1133">Transmembrane helix</keyword>
<feature type="transmembrane region" description="Helical" evidence="1">
    <location>
        <begin position="26"/>
        <end position="44"/>
    </location>
</feature>
<keyword evidence="1" id="KW-0472">Membrane</keyword>
<proteinExistence type="predicted"/>
<evidence type="ECO:0000256" key="1">
    <source>
        <dbReference type="SAM" id="Phobius"/>
    </source>
</evidence>
<dbReference type="EMBL" id="PVMZ01000004">
    <property type="protein sequence ID" value="PRX22886.1"/>
    <property type="molecule type" value="Genomic_DNA"/>
</dbReference>
<dbReference type="RefSeq" id="WP_203736911.1">
    <property type="nucleotide sequence ID" value="NZ_BOMO01000022.1"/>
</dbReference>
<gene>
    <name evidence="2" type="ORF">CLV67_104414</name>
</gene>
<dbReference type="AlphaFoldDB" id="A0A2T0KHH9"/>
<dbReference type="Proteomes" id="UP000239415">
    <property type="component" value="Unassembled WGS sequence"/>
</dbReference>
<dbReference type="InterPro" id="IPR007047">
    <property type="entry name" value="Flp_Fap"/>
</dbReference>
<organism evidence="2 3">
    <name type="scientific">Actinoplanes italicus</name>
    <dbReference type="NCBI Taxonomy" id="113567"/>
    <lineage>
        <taxon>Bacteria</taxon>
        <taxon>Bacillati</taxon>
        <taxon>Actinomycetota</taxon>
        <taxon>Actinomycetes</taxon>
        <taxon>Micromonosporales</taxon>
        <taxon>Micromonosporaceae</taxon>
        <taxon>Actinoplanes</taxon>
    </lineage>
</organism>
<dbReference type="Pfam" id="PF04964">
    <property type="entry name" value="Flp_Fap"/>
    <property type="match status" value="1"/>
</dbReference>
<sequence length="59" mass="6446">MDQFKLLVEYLRAQHRSDEGATIVEYSLLVALIAVALIGGLIALRGEISTLFQSIITAL</sequence>
<comment type="caution">
    <text evidence="2">The sequence shown here is derived from an EMBL/GenBank/DDBJ whole genome shotgun (WGS) entry which is preliminary data.</text>
</comment>
<reference evidence="2 3" key="1">
    <citation type="submission" date="2018-03" db="EMBL/GenBank/DDBJ databases">
        <title>Genomic Encyclopedia of Archaeal and Bacterial Type Strains, Phase II (KMG-II): from individual species to whole genera.</title>
        <authorList>
            <person name="Goeker M."/>
        </authorList>
    </citation>
    <scope>NUCLEOTIDE SEQUENCE [LARGE SCALE GENOMIC DNA]</scope>
    <source>
        <strain evidence="2 3">DSM 43146</strain>
    </source>
</reference>
<protein>
    <submittedName>
        <fullName evidence="2">Pilus assembly protein Flp/PilA</fullName>
    </submittedName>
</protein>